<dbReference type="OrthoDB" id="9781892at2"/>
<evidence type="ECO:0000256" key="2">
    <source>
        <dbReference type="ARBA" id="ARBA00022679"/>
    </source>
</evidence>
<dbReference type="GO" id="GO:0009244">
    <property type="term" value="P:lipopolysaccharide core region biosynthetic process"/>
    <property type="evidence" value="ECO:0007669"/>
    <property type="project" value="TreeGrafter"/>
</dbReference>
<dbReference type="InterPro" id="IPR002201">
    <property type="entry name" value="Glyco_trans_9"/>
</dbReference>
<dbReference type="STRING" id="1579979.WM2015_1097"/>
<dbReference type="AlphaFoldDB" id="A0A0K0XV21"/>
<sequence>MTAPSAAPRSICLFRLSALGDVCNCVPMVRAIQARWPEARLTWIIGPFEHRLVETLPGVEFIAYDKRSGRAGRRALDRALAGRRFDVLLLAQVSLRASLVARRIRADRRIGFDRERSREGHGWFINERIRAVPFQHQALAFLEFARQLDADVDGVDRRLPIPEDARAFAETHQPEAGRAVLISPASSHTGRNWTVEGYAEVADRVAEEFGRPVILVGGPSRSERELGDRILATARTTPLDLIGQDTIPQLLAMLDRAACLITPDSGPAHFAAALGTPVVGLHAATWARRSGPLGSLEHCVDKYPEAARKFLGKAPEAVRWGRRIERPGVMESITPDEVMDRLRGILQAT</sequence>
<dbReference type="PANTHER" id="PTHR30160">
    <property type="entry name" value="TETRAACYLDISACCHARIDE 4'-KINASE-RELATED"/>
    <property type="match status" value="1"/>
</dbReference>
<gene>
    <name evidence="3" type="ORF">WM2015_1097</name>
</gene>
<protein>
    <submittedName>
        <fullName evidence="3">ADP-heptose--LPS heptosyltransferase</fullName>
    </submittedName>
</protein>
<dbReference type="PANTHER" id="PTHR30160:SF21">
    <property type="entry name" value="LIPOPOLYSACCHARIDE CORE HEPTOSYLTRANSFERASE OPSX"/>
    <property type="match status" value="1"/>
</dbReference>
<dbReference type="KEGG" id="wma:WM2015_1097"/>
<dbReference type="CDD" id="cd03789">
    <property type="entry name" value="GT9_LPS_heptosyltransferase"/>
    <property type="match status" value="1"/>
</dbReference>
<evidence type="ECO:0000313" key="4">
    <source>
        <dbReference type="Proteomes" id="UP000066624"/>
    </source>
</evidence>
<keyword evidence="1" id="KW-0328">Glycosyltransferase</keyword>
<keyword evidence="2 3" id="KW-0808">Transferase</keyword>
<organism evidence="3 4">
    <name type="scientific">Wenzhouxiangella marina</name>
    <dbReference type="NCBI Taxonomy" id="1579979"/>
    <lineage>
        <taxon>Bacteria</taxon>
        <taxon>Pseudomonadati</taxon>
        <taxon>Pseudomonadota</taxon>
        <taxon>Gammaproteobacteria</taxon>
        <taxon>Chromatiales</taxon>
        <taxon>Wenzhouxiangellaceae</taxon>
        <taxon>Wenzhouxiangella</taxon>
    </lineage>
</organism>
<dbReference type="Pfam" id="PF01075">
    <property type="entry name" value="Glyco_transf_9"/>
    <property type="match status" value="1"/>
</dbReference>
<dbReference type="Gene3D" id="3.40.50.2000">
    <property type="entry name" value="Glycogen Phosphorylase B"/>
    <property type="match status" value="2"/>
</dbReference>
<name>A0A0K0XV21_9GAMM</name>
<evidence type="ECO:0000256" key="1">
    <source>
        <dbReference type="ARBA" id="ARBA00022676"/>
    </source>
</evidence>
<dbReference type="InterPro" id="IPR051199">
    <property type="entry name" value="LPS_LOS_Heptosyltrfase"/>
</dbReference>
<accession>A0A0K0XV21</accession>
<keyword evidence="4" id="KW-1185">Reference proteome</keyword>
<dbReference type="GO" id="GO:0005829">
    <property type="term" value="C:cytosol"/>
    <property type="evidence" value="ECO:0007669"/>
    <property type="project" value="TreeGrafter"/>
</dbReference>
<dbReference type="EMBL" id="CP012154">
    <property type="protein sequence ID" value="AKS41472.1"/>
    <property type="molecule type" value="Genomic_DNA"/>
</dbReference>
<dbReference type="GO" id="GO:0008713">
    <property type="term" value="F:ADP-heptose-lipopolysaccharide heptosyltransferase activity"/>
    <property type="evidence" value="ECO:0007669"/>
    <property type="project" value="TreeGrafter"/>
</dbReference>
<dbReference type="Proteomes" id="UP000066624">
    <property type="component" value="Chromosome"/>
</dbReference>
<dbReference type="RefSeq" id="WP_049725109.1">
    <property type="nucleotide sequence ID" value="NZ_CP012154.1"/>
</dbReference>
<dbReference type="SUPFAM" id="SSF53756">
    <property type="entry name" value="UDP-Glycosyltransferase/glycogen phosphorylase"/>
    <property type="match status" value="1"/>
</dbReference>
<proteinExistence type="predicted"/>
<reference evidence="3 4" key="1">
    <citation type="submission" date="2015-07" db="EMBL/GenBank/DDBJ databases">
        <authorList>
            <person name="Noorani M."/>
        </authorList>
    </citation>
    <scope>NUCLEOTIDE SEQUENCE [LARGE SCALE GENOMIC DNA]</scope>
    <source>
        <strain evidence="3 4">KCTC 42284</strain>
    </source>
</reference>
<evidence type="ECO:0000313" key="3">
    <source>
        <dbReference type="EMBL" id="AKS41472.1"/>
    </source>
</evidence>